<dbReference type="RefSeq" id="WP_150068787.1">
    <property type="nucleotide sequence ID" value="NZ_JBEPDJ010000023.1"/>
</dbReference>
<organism evidence="1 2">
    <name type="scientific">Saccharopolyspora hirsuta</name>
    <dbReference type="NCBI Taxonomy" id="1837"/>
    <lineage>
        <taxon>Bacteria</taxon>
        <taxon>Bacillati</taxon>
        <taxon>Actinomycetota</taxon>
        <taxon>Actinomycetes</taxon>
        <taxon>Pseudonocardiales</taxon>
        <taxon>Pseudonocardiaceae</taxon>
        <taxon>Saccharopolyspora</taxon>
    </lineage>
</organism>
<dbReference type="SMR" id="A0A5M7BRB2"/>
<comment type="caution">
    <text evidence="1">The sequence shown here is derived from an EMBL/GenBank/DDBJ whole genome shotgun (WGS) entry which is preliminary data.</text>
</comment>
<dbReference type="Proteomes" id="UP000323946">
    <property type="component" value="Unassembled WGS sequence"/>
</dbReference>
<protein>
    <recommendedName>
        <fullName evidence="3">ESX-1 secretion-associated protein</fullName>
    </recommendedName>
</protein>
<sequence>MAADGFSVDIDALKDAGLGLADLLAMMDEVRVEDIDCAPAALGSATLSEAYASFTERWQRGLGFLAEDGGELSRRLIDTAGNYLEVDQQAERDLQAILDEFDGARDV</sequence>
<keyword evidence="2" id="KW-1185">Reference proteome</keyword>
<gene>
    <name evidence="1" type="ORF">F1721_22865</name>
</gene>
<dbReference type="OrthoDB" id="3262422at2"/>
<evidence type="ECO:0000313" key="2">
    <source>
        <dbReference type="Proteomes" id="UP000323946"/>
    </source>
</evidence>
<proteinExistence type="predicted"/>
<evidence type="ECO:0008006" key="3">
    <source>
        <dbReference type="Google" id="ProtNLM"/>
    </source>
</evidence>
<dbReference type="AlphaFoldDB" id="A0A5M7BRB2"/>
<name>A0A5M7BRB2_SACHI</name>
<reference evidence="1 2" key="1">
    <citation type="submission" date="2019-09" db="EMBL/GenBank/DDBJ databases">
        <title>Draft genome sequence of the thermophilic Saccharopolyspora hirsuta VKM Ac-666T.</title>
        <authorList>
            <person name="Lobastova T.G."/>
            <person name="Fokina V."/>
            <person name="Bragin E.Y."/>
            <person name="Shtratnikova V.Y."/>
            <person name="Starodumova I.P."/>
            <person name="Tarlachkov S.V."/>
            <person name="Donova M.V."/>
        </authorList>
    </citation>
    <scope>NUCLEOTIDE SEQUENCE [LARGE SCALE GENOMIC DNA]</scope>
    <source>
        <strain evidence="1 2">VKM Ac-666</strain>
    </source>
</reference>
<accession>A0A5M7BRB2</accession>
<evidence type="ECO:0000313" key="1">
    <source>
        <dbReference type="EMBL" id="KAA5830688.1"/>
    </source>
</evidence>
<dbReference type="EMBL" id="VWPH01000010">
    <property type="protein sequence ID" value="KAA5830688.1"/>
    <property type="molecule type" value="Genomic_DNA"/>
</dbReference>